<sequence>MSGTTGLESADYFAHGWVLEVYRVLFPYERAAVQFAAMALVSLVLLGTLQGRGSDAITTSRRSPVISTCIGLPSLLVVTVLVSAGYFIVGSSLGTFFGVIFVTIGAAVVPASAAIGFVALGQSIVSRLGQDRLWLGVLIGSLVFGLAGFSVPATVVVATLATMLGMGTIVRILFGPGGSTNPDERTVPPANKI</sequence>
<keyword evidence="1" id="KW-1133">Transmembrane helix</keyword>
<feature type="transmembrane region" description="Helical" evidence="1">
    <location>
        <begin position="70"/>
        <end position="89"/>
    </location>
</feature>
<proteinExistence type="predicted"/>
<keyword evidence="3" id="KW-1185">Reference proteome</keyword>
<evidence type="ECO:0000313" key="2">
    <source>
        <dbReference type="EMBL" id="TYT61904.1"/>
    </source>
</evidence>
<feature type="transmembrane region" description="Helical" evidence="1">
    <location>
        <begin position="132"/>
        <end position="149"/>
    </location>
</feature>
<protein>
    <submittedName>
        <fullName evidence="2">Uncharacterized protein</fullName>
    </submittedName>
</protein>
<gene>
    <name evidence="2" type="ORF">FYC77_11535</name>
</gene>
<feature type="transmembrane region" description="Helical" evidence="1">
    <location>
        <begin position="95"/>
        <end position="120"/>
    </location>
</feature>
<dbReference type="Proteomes" id="UP000324104">
    <property type="component" value="Unassembled WGS sequence"/>
</dbReference>
<reference evidence="2 3" key="1">
    <citation type="submission" date="2019-08" db="EMBL/GenBank/DDBJ databases">
        <title>Archaea genome.</title>
        <authorList>
            <person name="Kajale S."/>
            <person name="Shouche Y."/>
            <person name="Deshpande N."/>
            <person name="Sharma A."/>
        </authorList>
    </citation>
    <scope>NUCLEOTIDE SEQUENCE [LARGE SCALE GENOMIC DNA]</scope>
    <source>
        <strain evidence="2 3">ESP3B_9</strain>
    </source>
</reference>
<organism evidence="2 3">
    <name type="scientific">Natrialba swarupiae</name>
    <dbReference type="NCBI Taxonomy" id="2448032"/>
    <lineage>
        <taxon>Archaea</taxon>
        <taxon>Methanobacteriati</taxon>
        <taxon>Methanobacteriota</taxon>
        <taxon>Stenosarchaea group</taxon>
        <taxon>Halobacteria</taxon>
        <taxon>Halobacteriales</taxon>
        <taxon>Natrialbaceae</taxon>
        <taxon>Natrialba</taxon>
    </lineage>
</organism>
<accession>A0A5D5AL58</accession>
<evidence type="ECO:0000256" key="1">
    <source>
        <dbReference type="SAM" id="Phobius"/>
    </source>
</evidence>
<keyword evidence="1" id="KW-0812">Transmembrane</keyword>
<keyword evidence="1" id="KW-0472">Membrane</keyword>
<dbReference type="EMBL" id="VTAW01000013">
    <property type="protein sequence ID" value="TYT61904.1"/>
    <property type="molecule type" value="Genomic_DNA"/>
</dbReference>
<dbReference type="AlphaFoldDB" id="A0A5D5AL58"/>
<name>A0A5D5AL58_9EURY</name>
<feature type="transmembrane region" description="Helical" evidence="1">
    <location>
        <begin position="31"/>
        <end position="49"/>
    </location>
</feature>
<evidence type="ECO:0000313" key="3">
    <source>
        <dbReference type="Proteomes" id="UP000324104"/>
    </source>
</evidence>
<comment type="caution">
    <text evidence="2">The sequence shown here is derived from an EMBL/GenBank/DDBJ whole genome shotgun (WGS) entry which is preliminary data.</text>
</comment>